<evidence type="ECO:0000256" key="6">
    <source>
        <dbReference type="ARBA" id="ARBA00023053"/>
    </source>
</evidence>
<evidence type="ECO:0000256" key="9">
    <source>
        <dbReference type="ARBA" id="ARBA00023201"/>
    </source>
</evidence>
<evidence type="ECO:0000256" key="3">
    <source>
        <dbReference type="ARBA" id="ARBA00022461"/>
    </source>
</evidence>
<dbReference type="OrthoDB" id="6021021at2759"/>
<evidence type="ECO:0000256" key="5">
    <source>
        <dbReference type="ARBA" id="ARBA00022989"/>
    </source>
</evidence>
<feature type="transmembrane region" description="Helical" evidence="12">
    <location>
        <begin position="298"/>
        <end position="324"/>
    </location>
</feature>
<dbReference type="InterPro" id="IPR001873">
    <property type="entry name" value="ENaC"/>
</dbReference>
<comment type="caution">
    <text evidence="13">The sequence shown here is derived from an EMBL/GenBank/DDBJ whole genome shotgun (WGS) entry which is preliminary data.</text>
</comment>
<evidence type="ECO:0000256" key="8">
    <source>
        <dbReference type="ARBA" id="ARBA00023136"/>
    </source>
</evidence>
<comment type="subcellular location">
    <subcellularLocation>
        <location evidence="1">Membrane</location>
        <topology evidence="1">Multi-pass membrane protein</topology>
    </subcellularLocation>
</comment>
<name>A0A9Q1BV04_HOLLE</name>
<dbReference type="GO" id="GO:0005886">
    <property type="term" value="C:plasma membrane"/>
    <property type="evidence" value="ECO:0007669"/>
    <property type="project" value="TreeGrafter"/>
</dbReference>
<keyword evidence="4 11" id="KW-0812">Transmembrane</keyword>
<comment type="similarity">
    <text evidence="11">Belongs to the amiloride-sensitive sodium channel (TC 1.A.6) family.</text>
</comment>
<keyword evidence="7 11" id="KW-0406">Ion transport</keyword>
<dbReference type="PANTHER" id="PTHR11690">
    <property type="entry name" value="AMILORIDE-SENSITIVE SODIUM CHANNEL-RELATED"/>
    <property type="match status" value="1"/>
</dbReference>
<sequence>MVKKHEFRSEEGEDENYAYWYYDSSLENIDERRAEIYVAFDDLLAESAPSASQTPTREDLKTFGHQSKDFILQCTFNKITCNHTYFYTLQNMEYGNCFTFNGNPGKKSPRVTKIGSNFGLHLTLNIEENEYLGSITEGTGIRVMVHPADILPHPEDVGLSVSPGLSTNIGIRQVEIRRLDAPHGDCTDGKGHEYLQNHTYSYSIISCQKKCLLDKMVSTCNCTTNIYDDYSGVPFCAGKIQTNTFITCRQRRPFGLPNNTTENLVRLKIYFQELNYELVEQVPANTIESVLGTTGGLLGLYIGFSVITISEIFVLIYDVFAFLLKRK</sequence>
<dbReference type="Proteomes" id="UP001152320">
    <property type="component" value="Chromosome 11"/>
</dbReference>
<dbReference type="AlphaFoldDB" id="A0A9Q1BV04"/>
<keyword evidence="10 11" id="KW-0407">Ion channel</keyword>
<evidence type="ECO:0000256" key="11">
    <source>
        <dbReference type="RuleBase" id="RU000679"/>
    </source>
</evidence>
<keyword evidence="2 11" id="KW-0813">Transport</keyword>
<evidence type="ECO:0000256" key="4">
    <source>
        <dbReference type="ARBA" id="ARBA00022692"/>
    </source>
</evidence>
<dbReference type="EMBL" id="JAIZAY010000011">
    <property type="protein sequence ID" value="KAJ8033144.1"/>
    <property type="molecule type" value="Genomic_DNA"/>
</dbReference>
<reference evidence="13" key="1">
    <citation type="submission" date="2021-10" db="EMBL/GenBank/DDBJ databases">
        <title>Tropical sea cucumber genome reveals ecological adaptation and Cuvierian tubules defense mechanism.</title>
        <authorList>
            <person name="Chen T."/>
        </authorList>
    </citation>
    <scope>NUCLEOTIDE SEQUENCE</scope>
    <source>
        <strain evidence="13">Nanhai2018</strain>
        <tissue evidence="13">Muscle</tissue>
    </source>
</reference>
<dbReference type="PANTHER" id="PTHR11690:SF248">
    <property type="entry name" value="PICKPOCKET 17, ISOFORM A"/>
    <property type="match status" value="1"/>
</dbReference>
<evidence type="ECO:0000256" key="12">
    <source>
        <dbReference type="SAM" id="Phobius"/>
    </source>
</evidence>
<dbReference type="PRINTS" id="PR01078">
    <property type="entry name" value="AMINACHANNEL"/>
</dbReference>
<accession>A0A9Q1BV04</accession>
<evidence type="ECO:0000256" key="1">
    <source>
        <dbReference type="ARBA" id="ARBA00004141"/>
    </source>
</evidence>
<evidence type="ECO:0000313" key="14">
    <source>
        <dbReference type="Proteomes" id="UP001152320"/>
    </source>
</evidence>
<evidence type="ECO:0000256" key="7">
    <source>
        <dbReference type="ARBA" id="ARBA00023065"/>
    </source>
</evidence>
<organism evidence="13 14">
    <name type="scientific">Holothuria leucospilota</name>
    <name type="common">Black long sea cucumber</name>
    <name type="synonym">Mertensiothuria leucospilota</name>
    <dbReference type="NCBI Taxonomy" id="206669"/>
    <lineage>
        <taxon>Eukaryota</taxon>
        <taxon>Metazoa</taxon>
        <taxon>Echinodermata</taxon>
        <taxon>Eleutherozoa</taxon>
        <taxon>Echinozoa</taxon>
        <taxon>Holothuroidea</taxon>
        <taxon>Aspidochirotacea</taxon>
        <taxon>Aspidochirotida</taxon>
        <taxon>Holothuriidae</taxon>
        <taxon>Holothuria</taxon>
    </lineage>
</organism>
<keyword evidence="9 11" id="KW-0739">Sodium transport</keyword>
<evidence type="ECO:0000256" key="2">
    <source>
        <dbReference type="ARBA" id="ARBA00022448"/>
    </source>
</evidence>
<dbReference type="GO" id="GO:0015280">
    <property type="term" value="F:ligand-gated sodium channel activity"/>
    <property type="evidence" value="ECO:0007669"/>
    <property type="project" value="TreeGrafter"/>
</dbReference>
<keyword evidence="3 11" id="KW-0894">Sodium channel</keyword>
<keyword evidence="8 12" id="KW-0472">Membrane</keyword>
<keyword evidence="5 12" id="KW-1133">Transmembrane helix</keyword>
<evidence type="ECO:0000313" key="13">
    <source>
        <dbReference type="EMBL" id="KAJ8033144.1"/>
    </source>
</evidence>
<keyword evidence="6" id="KW-0915">Sodium</keyword>
<evidence type="ECO:0000256" key="10">
    <source>
        <dbReference type="ARBA" id="ARBA00023303"/>
    </source>
</evidence>
<dbReference type="Gene3D" id="2.60.470.10">
    <property type="entry name" value="Acid-sensing ion channels like domains"/>
    <property type="match status" value="1"/>
</dbReference>
<protein>
    <submittedName>
        <fullName evidence="13">Amiloride-sensitive sodium channel subunit alpha</fullName>
    </submittedName>
</protein>
<keyword evidence="14" id="KW-1185">Reference proteome</keyword>
<proteinExistence type="inferred from homology"/>
<gene>
    <name evidence="13" type="ORF">HOLleu_23292</name>
</gene>
<dbReference type="Pfam" id="PF00858">
    <property type="entry name" value="ASC"/>
    <property type="match status" value="2"/>
</dbReference>